<gene>
    <name evidence="3" type="ORF">DFQ07_0870</name>
</gene>
<keyword evidence="4" id="KW-1185">Reference proteome</keyword>
<name>A0A4R6TEA5_9FLAO</name>
<proteinExistence type="predicted"/>
<feature type="coiled-coil region" evidence="1">
    <location>
        <begin position="152"/>
        <end position="200"/>
    </location>
</feature>
<dbReference type="Proteomes" id="UP000295390">
    <property type="component" value="Unassembled WGS sequence"/>
</dbReference>
<evidence type="ECO:0000313" key="3">
    <source>
        <dbReference type="EMBL" id="TDQ28497.1"/>
    </source>
</evidence>
<reference evidence="3 4" key="1">
    <citation type="submission" date="2019-03" db="EMBL/GenBank/DDBJ databases">
        <title>Genomic Encyclopedia of Type Strains, Phase III (KMG-III): the genomes of soil and plant-associated and newly described type strains.</title>
        <authorList>
            <person name="Whitman W."/>
        </authorList>
    </citation>
    <scope>NUCLEOTIDE SEQUENCE [LARGE SCALE GENOMIC DNA]</scope>
    <source>
        <strain evidence="3 4">CECT 8283</strain>
    </source>
</reference>
<keyword evidence="1" id="KW-0175">Coiled coil</keyword>
<accession>A0A4R6TEA5</accession>
<evidence type="ECO:0000256" key="1">
    <source>
        <dbReference type="SAM" id="Coils"/>
    </source>
</evidence>
<sequence length="224" mass="26069">MYTMLKNLKSLFITDDESDKKKEPIEKKKESSQEQTKEKQVSSLENQKKTIAGEIDSEIIEKLLQAIEKNNLEGFDYLEFKKALKALEKIPMEEATKYRSTFATASTMGVTLDKLIDSTAHYIKVLDSENNTFLKAFEKQLISKVGNKEKEISQFESIIGEKSEKIKQLTEEIAKHQSQIIELRKTVDESKMKIDKTKNDFRLSHLHLRTQLEQDIEKMKQYLK</sequence>
<organism evidence="3 4">
    <name type="scientific">Tenacibaculum caenipelagi</name>
    <dbReference type="NCBI Taxonomy" id="1325435"/>
    <lineage>
        <taxon>Bacteria</taxon>
        <taxon>Pseudomonadati</taxon>
        <taxon>Bacteroidota</taxon>
        <taxon>Flavobacteriia</taxon>
        <taxon>Flavobacteriales</taxon>
        <taxon>Flavobacteriaceae</taxon>
        <taxon>Tenacibaculum</taxon>
    </lineage>
</organism>
<feature type="region of interest" description="Disordered" evidence="2">
    <location>
        <begin position="17"/>
        <end position="47"/>
    </location>
</feature>
<evidence type="ECO:0000256" key="2">
    <source>
        <dbReference type="SAM" id="MobiDB-lite"/>
    </source>
</evidence>
<protein>
    <submittedName>
        <fullName evidence="3">Uncharacterized protein</fullName>
    </submittedName>
</protein>
<feature type="compositionally biased region" description="Basic and acidic residues" evidence="2">
    <location>
        <begin position="18"/>
        <end position="40"/>
    </location>
</feature>
<evidence type="ECO:0000313" key="4">
    <source>
        <dbReference type="Proteomes" id="UP000295390"/>
    </source>
</evidence>
<comment type="caution">
    <text evidence="3">The sequence shown here is derived from an EMBL/GenBank/DDBJ whole genome shotgun (WGS) entry which is preliminary data.</text>
</comment>
<dbReference type="EMBL" id="SNYH01000002">
    <property type="protein sequence ID" value="TDQ28497.1"/>
    <property type="molecule type" value="Genomic_DNA"/>
</dbReference>
<dbReference type="AlphaFoldDB" id="A0A4R6TEA5"/>